<evidence type="ECO:0000256" key="1">
    <source>
        <dbReference type="SAM" id="MobiDB-lite"/>
    </source>
</evidence>
<accession>A0A8T9Q4C0</accession>
<reference evidence="3" key="1">
    <citation type="submission" date="2022-04" db="EMBL/GenBank/DDBJ databases">
        <title>Hymenobacter sp. isolated from the air.</title>
        <authorList>
            <person name="Won M."/>
            <person name="Lee C.-M."/>
            <person name="Woen H.-Y."/>
            <person name="Kwon S.-W."/>
        </authorList>
    </citation>
    <scope>NUCLEOTIDE SEQUENCE</scope>
    <source>
        <strain evidence="3">5116S-3</strain>
    </source>
</reference>
<feature type="compositionally biased region" description="Low complexity" evidence="1">
    <location>
        <begin position="109"/>
        <end position="119"/>
    </location>
</feature>
<keyword evidence="2" id="KW-1133">Transmembrane helix</keyword>
<dbReference type="Proteomes" id="UP000831796">
    <property type="component" value="Chromosome"/>
</dbReference>
<dbReference type="AlphaFoldDB" id="A0A8T9Q4C0"/>
<evidence type="ECO:0000313" key="4">
    <source>
        <dbReference type="Proteomes" id="UP000831796"/>
    </source>
</evidence>
<protein>
    <recommendedName>
        <fullName evidence="5">Outer membrane protein beta-barrel domain-containing protein</fullName>
    </recommendedName>
</protein>
<sequence>MVPTANNHTPTPEPTGDLEQLFRQKLGEAEVAPRMHLWEQIDHELLVQQNETFRRRLVWHRWAAAACILLFLAAGSWLAVRQSAPANLAGTVAATSATTGQHSAKRSVSSPDAAIDPASDAASSASDLYLGDATAASLAAMMAQPTETDMATSSTMPGSDYGVADATMSTAGTFGANRSGAAFNHSGATAGTYGSASGTTYNRTTSGSAGSFYDRVIGAGRPATGGATSWLAALSSQQLALPGLIGGSRPDTLKPALSSTPSMAAVQLPAELQEEPKPEVAARPKRWRLMGGYSASAYNPNMSFGASPANVTYANSVGGAVAARAVNTYEQAAQEYRQNLRPGFAQRVALAANYAASKRLTVSTGLAVAEQRATSQTSYYFLDGKMPVVEASLASKDQPTSNFLAPPQAAKLRTAQYRYRTAGVPVSVRYGSAKPGWSLYAKVGAAVNVLFSTRSELEGMPEASTSYTLKSTNSPYRKVQGSVNTGGGVRFQPMAAQWSVSVGPTAEAGLSTLNTDAVRNNYQARPYAVGMEASVEFGGKATVVAH</sequence>
<feature type="region of interest" description="Disordered" evidence="1">
    <location>
        <begin position="96"/>
        <end position="119"/>
    </location>
</feature>
<name>A0A8T9Q4C0_9BACT</name>
<organism evidence="3 4">
    <name type="scientific">Hymenobacter cellulosilyticus</name>
    <dbReference type="NCBI Taxonomy" id="2932248"/>
    <lineage>
        <taxon>Bacteria</taxon>
        <taxon>Pseudomonadati</taxon>
        <taxon>Bacteroidota</taxon>
        <taxon>Cytophagia</taxon>
        <taxon>Cytophagales</taxon>
        <taxon>Hymenobacteraceae</taxon>
        <taxon>Hymenobacter</taxon>
    </lineage>
</organism>
<keyword evidence="2" id="KW-0812">Transmembrane</keyword>
<keyword evidence="2" id="KW-0472">Membrane</keyword>
<dbReference type="KEGG" id="hcu:MUN79_00745"/>
<evidence type="ECO:0008006" key="5">
    <source>
        <dbReference type="Google" id="ProtNLM"/>
    </source>
</evidence>
<gene>
    <name evidence="3" type="ORF">MUN79_00745</name>
</gene>
<evidence type="ECO:0000256" key="2">
    <source>
        <dbReference type="SAM" id="Phobius"/>
    </source>
</evidence>
<evidence type="ECO:0000313" key="3">
    <source>
        <dbReference type="EMBL" id="UOQ72566.1"/>
    </source>
</evidence>
<dbReference type="RefSeq" id="WP_244675926.1">
    <property type="nucleotide sequence ID" value="NZ_CP095046.1"/>
</dbReference>
<feature type="transmembrane region" description="Helical" evidence="2">
    <location>
        <begin position="62"/>
        <end position="80"/>
    </location>
</feature>
<proteinExistence type="predicted"/>
<dbReference type="EMBL" id="CP095046">
    <property type="protein sequence ID" value="UOQ72566.1"/>
    <property type="molecule type" value="Genomic_DNA"/>
</dbReference>
<keyword evidence="4" id="KW-1185">Reference proteome</keyword>